<dbReference type="Proteomes" id="UP001311915">
    <property type="component" value="Unassembled WGS sequence"/>
</dbReference>
<dbReference type="PANTHER" id="PTHR31286">
    <property type="entry name" value="GLYCINE-RICH CELL WALL STRUCTURAL PROTEIN 1.8-LIKE"/>
    <property type="match status" value="1"/>
</dbReference>
<dbReference type="EMBL" id="JAWPEI010000001">
    <property type="protein sequence ID" value="KAK4737555.1"/>
    <property type="molecule type" value="Genomic_DNA"/>
</dbReference>
<accession>A0AAV9ML00</accession>
<proteinExistence type="predicted"/>
<dbReference type="InterPro" id="IPR040256">
    <property type="entry name" value="At4g02000-like"/>
</dbReference>
<dbReference type="PANTHER" id="PTHR31286:SF179">
    <property type="entry name" value="RNASE H TYPE-1 DOMAIN-CONTAINING PROTEIN"/>
    <property type="match status" value="1"/>
</dbReference>
<protein>
    <recommendedName>
        <fullName evidence="3">DUF4283 domain-containing protein</fullName>
    </recommendedName>
</protein>
<reference evidence="1 2" key="1">
    <citation type="submission" date="2023-10" db="EMBL/GenBank/DDBJ databases">
        <title>Genome-Wide Identification Analysis in wild type Solanum Pinnatisectum Reveals Some Genes Defensing Phytophthora Infestans.</title>
        <authorList>
            <person name="Sun C."/>
        </authorList>
    </citation>
    <scope>NUCLEOTIDE SEQUENCE [LARGE SCALE GENOMIC DNA]</scope>
    <source>
        <strain evidence="1">LQN</strain>
        <tissue evidence="1">Leaf</tissue>
    </source>
</reference>
<evidence type="ECO:0000313" key="2">
    <source>
        <dbReference type="Proteomes" id="UP001311915"/>
    </source>
</evidence>
<organism evidence="1 2">
    <name type="scientific">Solanum pinnatisectum</name>
    <name type="common">tansyleaf nightshade</name>
    <dbReference type="NCBI Taxonomy" id="50273"/>
    <lineage>
        <taxon>Eukaryota</taxon>
        <taxon>Viridiplantae</taxon>
        <taxon>Streptophyta</taxon>
        <taxon>Embryophyta</taxon>
        <taxon>Tracheophyta</taxon>
        <taxon>Spermatophyta</taxon>
        <taxon>Magnoliopsida</taxon>
        <taxon>eudicotyledons</taxon>
        <taxon>Gunneridae</taxon>
        <taxon>Pentapetalae</taxon>
        <taxon>asterids</taxon>
        <taxon>lamiids</taxon>
        <taxon>Solanales</taxon>
        <taxon>Solanaceae</taxon>
        <taxon>Solanoideae</taxon>
        <taxon>Solaneae</taxon>
        <taxon>Solanum</taxon>
    </lineage>
</organism>
<gene>
    <name evidence="1" type="ORF">R3W88_001252</name>
</gene>
<evidence type="ECO:0000313" key="1">
    <source>
        <dbReference type="EMBL" id="KAK4737555.1"/>
    </source>
</evidence>
<dbReference type="AlphaFoldDB" id="A0AAV9ML00"/>
<keyword evidence="2" id="KW-1185">Reference proteome</keyword>
<name>A0AAV9ML00_9SOLN</name>
<sequence length="120" mass="14104">MRTLKWDPWFEPDVETTIGVAWISFRDLPPNFFVKEAIFFIASAVGKPLTVDMATKNQTRPSCARVKIEVDLTVKLPERVKINDEDDITCHIKYKWIKVQYDYMPKFSECCILLVDFKIR</sequence>
<evidence type="ECO:0008006" key="3">
    <source>
        <dbReference type="Google" id="ProtNLM"/>
    </source>
</evidence>
<comment type="caution">
    <text evidence="1">The sequence shown here is derived from an EMBL/GenBank/DDBJ whole genome shotgun (WGS) entry which is preliminary data.</text>
</comment>